<reference evidence="4" key="1">
    <citation type="journal article" date="2017" name="Science">
        <title>Giant viruses with an expanded complement of translation system components.</title>
        <authorList>
            <person name="Schulz F."/>
            <person name="Yutin N."/>
            <person name="Ivanova N.N."/>
            <person name="Ortega D.R."/>
            <person name="Lee T.K."/>
            <person name="Vierheilig J."/>
            <person name="Daims H."/>
            <person name="Horn M."/>
            <person name="Wagner M."/>
            <person name="Jensen G.J."/>
            <person name="Kyrpides N.C."/>
            <person name="Koonin E.V."/>
            <person name="Woyke T."/>
        </authorList>
    </citation>
    <scope>NUCLEOTIDE SEQUENCE</scope>
    <source>
        <strain evidence="4">ILV1</strain>
    </source>
</reference>
<dbReference type="CDD" id="cd02440">
    <property type="entry name" value="AdoMet_MTases"/>
    <property type="match status" value="1"/>
</dbReference>
<dbReference type="GO" id="GO:0000049">
    <property type="term" value="F:tRNA binding"/>
    <property type="evidence" value="ECO:0007669"/>
    <property type="project" value="TreeGrafter"/>
</dbReference>
<organism evidence="4">
    <name type="scientific">Indivirus ILV1</name>
    <dbReference type="NCBI Taxonomy" id="1977633"/>
    <lineage>
        <taxon>Viruses</taxon>
        <taxon>Varidnaviria</taxon>
        <taxon>Bamfordvirae</taxon>
        <taxon>Nucleocytoviricota</taxon>
        <taxon>Megaviricetes</taxon>
        <taxon>Imitervirales</taxon>
        <taxon>Mimiviridae</taxon>
        <taxon>Klosneuvirinae</taxon>
        <taxon>Indivirus</taxon>
    </lineage>
</organism>
<keyword evidence="2 4" id="KW-0808">Transferase</keyword>
<dbReference type="PANTHER" id="PTHR13069">
    <property type="entry name" value="ALKYLATED DNA REPAIR PROTEIN ALKB HOMOLOG 8"/>
    <property type="match status" value="1"/>
</dbReference>
<keyword evidence="1 4" id="KW-0489">Methyltransferase</keyword>
<protein>
    <submittedName>
        <fullName evidence="4">Methyltransferase</fullName>
    </submittedName>
</protein>
<dbReference type="EMBL" id="KY684089">
    <property type="protein sequence ID" value="ARF09905.1"/>
    <property type="molecule type" value="Genomic_DNA"/>
</dbReference>
<proteinExistence type="predicted"/>
<dbReference type="GO" id="GO:0008757">
    <property type="term" value="F:S-adenosylmethionine-dependent methyltransferase activity"/>
    <property type="evidence" value="ECO:0007669"/>
    <property type="project" value="InterPro"/>
</dbReference>
<dbReference type="InterPro" id="IPR029063">
    <property type="entry name" value="SAM-dependent_MTases_sf"/>
</dbReference>
<evidence type="ECO:0000256" key="2">
    <source>
        <dbReference type="ARBA" id="ARBA00022679"/>
    </source>
</evidence>
<dbReference type="Gene3D" id="3.40.50.150">
    <property type="entry name" value="Vaccinia Virus protein VP39"/>
    <property type="match status" value="1"/>
</dbReference>
<dbReference type="SUPFAM" id="SSF53335">
    <property type="entry name" value="S-adenosyl-L-methionine-dependent methyltransferases"/>
    <property type="match status" value="1"/>
</dbReference>
<dbReference type="InterPro" id="IPR051422">
    <property type="entry name" value="AlkB_tRNA_MeTrf/Diox"/>
</dbReference>
<dbReference type="GO" id="GO:0030488">
    <property type="term" value="P:tRNA methylation"/>
    <property type="evidence" value="ECO:0007669"/>
    <property type="project" value="TreeGrafter"/>
</dbReference>
<accession>A0A1V0SDW7</accession>
<sequence length="211" mass="24635">MSFEKKYVLESYNQISSEFDNTRHTPWPSVKKFIIELQPNSSILDAGCGNGKNMLIRKDLNWIGCDFCPQLLEICKKKSLNVLEADIKNLPFQDNYFDNCICIAAVHHLSSFNDRVKACQELIRVTKSKGKILIQVWKDQGLNNNKFKKIENREEGDYLISWTQDNKTVIQRFYHLYTDGEIDRLLSKLYGINVLDKYIEAGNWIFVLEKN</sequence>
<dbReference type="GO" id="GO:0002098">
    <property type="term" value="P:tRNA wobble uridine modification"/>
    <property type="evidence" value="ECO:0007669"/>
    <property type="project" value="TreeGrafter"/>
</dbReference>
<name>A0A1V0SDW7_9VIRU</name>
<dbReference type="InterPro" id="IPR013216">
    <property type="entry name" value="Methyltransf_11"/>
</dbReference>
<evidence type="ECO:0000256" key="1">
    <source>
        <dbReference type="ARBA" id="ARBA00022603"/>
    </source>
</evidence>
<dbReference type="GO" id="GO:0106335">
    <property type="term" value="F:tRNA (5-carboxymethyluridine(34)-5-O)-methyltransferase activity"/>
    <property type="evidence" value="ECO:0007669"/>
    <property type="project" value="TreeGrafter"/>
</dbReference>
<evidence type="ECO:0000313" key="4">
    <source>
        <dbReference type="EMBL" id="ARF09905.1"/>
    </source>
</evidence>
<dbReference type="Pfam" id="PF08241">
    <property type="entry name" value="Methyltransf_11"/>
    <property type="match status" value="1"/>
</dbReference>
<evidence type="ECO:0000259" key="3">
    <source>
        <dbReference type="Pfam" id="PF08241"/>
    </source>
</evidence>
<gene>
    <name evidence="4" type="ORF">Indivirus_5_28</name>
</gene>
<dbReference type="PANTHER" id="PTHR13069:SF21">
    <property type="entry name" value="ALKYLATED DNA REPAIR PROTEIN ALKB HOMOLOG 8"/>
    <property type="match status" value="1"/>
</dbReference>
<feature type="domain" description="Methyltransferase type 11" evidence="3">
    <location>
        <begin position="44"/>
        <end position="134"/>
    </location>
</feature>